<organism evidence="2 3">
    <name type="scientific">Isoptericola jiangsuensis</name>
    <dbReference type="NCBI Taxonomy" id="548579"/>
    <lineage>
        <taxon>Bacteria</taxon>
        <taxon>Bacillati</taxon>
        <taxon>Actinomycetota</taxon>
        <taxon>Actinomycetes</taxon>
        <taxon>Micrococcales</taxon>
        <taxon>Promicromonosporaceae</taxon>
        <taxon>Isoptericola</taxon>
    </lineage>
</organism>
<evidence type="ECO:0000313" key="3">
    <source>
        <dbReference type="Proteomes" id="UP000224130"/>
    </source>
</evidence>
<comment type="caution">
    <text evidence="2">The sequence shown here is derived from an EMBL/GenBank/DDBJ whole genome shotgun (WGS) entry which is preliminary data.</text>
</comment>
<dbReference type="GO" id="GO:0010181">
    <property type="term" value="F:FMN binding"/>
    <property type="evidence" value="ECO:0007669"/>
    <property type="project" value="InterPro"/>
</dbReference>
<dbReference type="PROSITE" id="PS00201">
    <property type="entry name" value="FLAVODOXIN"/>
    <property type="match status" value="1"/>
</dbReference>
<dbReference type="RefSeq" id="WP_098463903.1">
    <property type="nucleotide sequence ID" value="NZ_PDJJ01000001.1"/>
</dbReference>
<sequence length="174" mass="18464">MSALVVYETSFGNTESVARAIADGIAQHMPVRVVSVADPEAAEPVDESLVVVGGPTHAFGMSRASTRRDAQGRLDVMPHDVPGIRDWIAGLPPDPTDRLYATFDTRAKTVQHLPGSAARAAARALHRSGHHALGHPESFYVTDVEGPLVPDELDRARDWGAAIAQAADEAGART</sequence>
<dbReference type="GO" id="GO:0009055">
    <property type="term" value="F:electron transfer activity"/>
    <property type="evidence" value="ECO:0007669"/>
    <property type="project" value="InterPro"/>
</dbReference>
<gene>
    <name evidence="2" type="ORF">ATJ88_2260</name>
</gene>
<protein>
    <submittedName>
        <fullName evidence="2">Flavodoxin-like protein</fullName>
    </submittedName>
</protein>
<name>A0A2A9EYF8_9MICO</name>
<dbReference type="PROSITE" id="PS50902">
    <property type="entry name" value="FLAVODOXIN_LIKE"/>
    <property type="match status" value="1"/>
</dbReference>
<evidence type="ECO:0000313" key="2">
    <source>
        <dbReference type="EMBL" id="PFG43561.1"/>
    </source>
</evidence>
<dbReference type="AlphaFoldDB" id="A0A2A9EYF8"/>
<reference evidence="2 3" key="1">
    <citation type="submission" date="2017-10" db="EMBL/GenBank/DDBJ databases">
        <title>Sequencing the genomes of 1000 actinobacteria strains.</title>
        <authorList>
            <person name="Klenk H.-P."/>
        </authorList>
    </citation>
    <scope>NUCLEOTIDE SEQUENCE [LARGE SCALE GENOMIC DNA]</scope>
    <source>
        <strain evidence="2 3">DSM 21863</strain>
    </source>
</reference>
<dbReference type="EMBL" id="PDJJ01000001">
    <property type="protein sequence ID" value="PFG43561.1"/>
    <property type="molecule type" value="Genomic_DNA"/>
</dbReference>
<dbReference type="InterPro" id="IPR008254">
    <property type="entry name" value="Flavodoxin/NO_synth"/>
</dbReference>
<dbReference type="InterPro" id="IPR001226">
    <property type="entry name" value="Flavodoxin_CS"/>
</dbReference>
<dbReference type="Pfam" id="PF00258">
    <property type="entry name" value="Flavodoxin_1"/>
    <property type="match status" value="1"/>
</dbReference>
<accession>A0A2A9EYF8</accession>
<dbReference type="OrthoDB" id="3253043at2"/>
<dbReference type="SUPFAM" id="SSF52218">
    <property type="entry name" value="Flavoproteins"/>
    <property type="match status" value="1"/>
</dbReference>
<dbReference type="Gene3D" id="3.40.50.360">
    <property type="match status" value="1"/>
</dbReference>
<keyword evidence="3" id="KW-1185">Reference proteome</keyword>
<dbReference type="Proteomes" id="UP000224130">
    <property type="component" value="Unassembled WGS sequence"/>
</dbReference>
<feature type="domain" description="Flavodoxin-like" evidence="1">
    <location>
        <begin position="3"/>
        <end position="164"/>
    </location>
</feature>
<proteinExistence type="predicted"/>
<dbReference type="InterPro" id="IPR029039">
    <property type="entry name" value="Flavoprotein-like_sf"/>
</dbReference>
<evidence type="ECO:0000259" key="1">
    <source>
        <dbReference type="PROSITE" id="PS50902"/>
    </source>
</evidence>